<dbReference type="SUPFAM" id="SSF56784">
    <property type="entry name" value="HAD-like"/>
    <property type="match status" value="1"/>
</dbReference>
<dbReference type="Gene3D" id="3.30.1240.10">
    <property type="match status" value="1"/>
</dbReference>
<dbReference type="PROSITE" id="PS01229">
    <property type="entry name" value="COF_2"/>
    <property type="match status" value="1"/>
</dbReference>
<evidence type="ECO:0000313" key="3">
    <source>
        <dbReference type="EMBL" id="MVQ45353.1"/>
    </source>
</evidence>
<dbReference type="RefSeq" id="WP_015520414.1">
    <property type="nucleotide sequence ID" value="NZ_CABIYH010000017.1"/>
</dbReference>
<dbReference type="GO" id="GO:0016791">
    <property type="term" value="F:phosphatase activity"/>
    <property type="evidence" value="ECO:0007669"/>
    <property type="project" value="TreeGrafter"/>
</dbReference>
<dbReference type="EMBL" id="WGGT01000006">
    <property type="protein sequence ID" value="MVQ45353.1"/>
    <property type="molecule type" value="Genomic_DNA"/>
</dbReference>
<dbReference type="PRINTS" id="PR00119">
    <property type="entry name" value="CATATPASE"/>
</dbReference>
<dbReference type="Gene3D" id="3.40.50.1000">
    <property type="entry name" value="HAD superfamily/HAD-like"/>
    <property type="match status" value="1"/>
</dbReference>
<dbReference type="PANTHER" id="PTHR10000:SF25">
    <property type="entry name" value="PHOSPHATASE YKRA-RELATED"/>
    <property type="match status" value="1"/>
</dbReference>
<dbReference type="Proteomes" id="UP000478483">
    <property type="component" value="Unassembled WGS sequence"/>
</dbReference>
<dbReference type="EMBL" id="CYXZ01000017">
    <property type="protein sequence ID" value="CUN18872.1"/>
    <property type="molecule type" value="Genomic_DNA"/>
</dbReference>
<sequence length="260" mass="28761">MKKAVFFDIDGTLWDFKMNIPESTKKALKELRKNGYYAFLCSGRSRSNIKSPKLLALGFDGIVAACGTHIEFEGEKLFELLLTKEQIGHILAVLRKHQIPMVLEGPNYIYVDEKDFADDPYVIYLRNELGENLKSITGTAQYEVNKLSAELGNADVELVRKELGTEFDMIVHEPDGILEIGQAGHSKASGIERLCASLGIAKEDTYAFGDSANDVEMLEFVAHGIAMGNGTDVAKNAAEFVTTDIHKDGIWNGLKHYGLI</sequence>
<evidence type="ECO:0000313" key="6">
    <source>
        <dbReference type="Proteomes" id="UP000479531"/>
    </source>
</evidence>
<reference evidence="3 6" key="3">
    <citation type="submission" date="2019-10" db="EMBL/GenBank/DDBJ databases">
        <title>Roseburia spp. ameliorate alcoholic fatty liver via restoration of gut barrier function.</title>
        <authorList>
            <person name="Seo B."/>
            <person name="Ko G."/>
        </authorList>
    </citation>
    <scope>NUCLEOTIDE SEQUENCE [LARGE SCALE GENOMIC DNA]</scope>
    <source>
        <strain evidence="3 6">SNUG30017</strain>
    </source>
</reference>
<dbReference type="GO" id="GO:0000287">
    <property type="term" value="F:magnesium ion binding"/>
    <property type="evidence" value="ECO:0007669"/>
    <property type="project" value="TreeGrafter"/>
</dbReference>
<protein>
    <submittedName>
        <fullName evidence="2">Cof-type HAD-IIB family hydrolase</fullName>
    </submittedName>
    <submittedName>
        <fullName evidence="1">Phosphoglycolate phosphatase</fullName>
    </submittedName>
</protein>
<organism evidence="1 4">
    <name type="scientific">Roseburia intestinalis</name>
    <dbReference type="NCBI Taxonomy" id="166486"/>
    <lineage>
        <taxon>Bacteria</taxon>
        <taxon>Bacillati</taxon>
        <taxon>Bacillota</taxon>
        <taxon>Clostridia</taxon>
        <taxon>Lachnospirales</taxon>
        <taxon>Lachnospiraceae</taxon>
        <taxon>Roseburia</taxon>
    </lineage>
</organism>
<keyword evidence="2" id="KW-0378">Hydrolase</keyword>
<dbReference type="PaxDb" id="166486-ERS852572_02345"/>
<evidence type="ECO:0000313" key="2">
    <source>
        <dbReference type="EMBL" id="MTR84512.1"/>
    </source>
</evidence>
<dbReference type="STRING" id="166486.ERS852572_02345"/>
<dbReference type="GO" id="GO:0005829">
    <property type="term" value="C:cytosol"/>
    <property type="evidence" value="ECO:0007669"/>
    <property type="project" value="TreeGrafter"/>
</dbReference>
<gene>
    <name evidence="1" type="ORF">ERS852572_02345</name>
    <name evidence="3" type="ORF">GCK47_06485</name>
    <name evidence="2" type="ORF">GMD50_05450</name>
</gene>
<dbReference type="PANTHER" id="PTHR10000">
    <property type="entry name" value="PHOSPHOSERINE PHOSPHATASE"/>
    <property type="match status" value="1"/>
</dbReference>
<dbReference type="AlphaFoldDB" id="A0A173UUY0"/>
<dbReference type="OrthoDB" id="9810101at2"/>
<dbReference type="InterPro" id="IPR036412">
    <property type="entry name" value="HAD-like_sf"/>
</dbReference>
<dbReference type="InterPro" id="IPR023214">
    <property type="entry name" value="HAD_sf"/>
</dbReference>
<dbReference type="InterPro" id="IPR000150">
    <property type="entry name" value="Cof"/>
</dbReference>
<reference evidence="2 5" key="2">
    <citation type="journal article" date="2019" name="Nat. Med.">
        <title>A library of human gut bacterial isolates paired with longitudinal multiomics data enables mechanistic microbiome research.</title>
        <authorList>
            <person name="Poyet M."/>
            <person name="Groussin M."/>
            <person name="Gibbons S.M."/>
            <person name="Avila-Pacheco J."/>
            <person name="Jiang X."/>
            <person name="Kearney S.M."/>
            <person name="Perrotta A.R."/>
            <person name="Berdy B."/>
            <person name="Zhao S."/>
            <person name="Lieberman T.D."/>
            <person name="Swanson P.K."/>
            <person name="Smith M."/>
            <person name="Roesemann S."/>
            <person name="Alexander J.E."/>
            <person name="Rich S.A."/>
            <person name="Livny J."/>
            <person name="Vlamakis H."/>
            <person name="Clish C."/>
            <person name="Bullock K."/>
            <person name="Deik A."/>
            <person name="Scott J."/>
            <person name="Pierce K.A."/>
            <person name="Xavier R.J."/>
            <person name="Alm E.J."/>
        </authorList>
    </citation>
    <scope>NUCLEOTIDE SEQUENCE [LARGE SCALE GENOMIC DNA]</scope>
    <source>
        <strain evidence="2 5">BIOML-A1</strain>
    </source>
</reference>
<evidence type="ECO:0000313" key="5">
    <source>
        <dbReference type="Proteomes" id="UP000478483"/>
    </source>
</evidence>
<reference evidence="1 4" key="1">
    <citation type="submission" date="2015-09" db="EMBL/GenBank/DDBJ databases">
        <authorList>
            <consortium name="Pathogen Informatics"/>
        </authorList>
    </citation>
    <scope>NUCLEOTIDE SEQUENCE [LARGE SCALE GENOMIC DNA]</scope>
    <source>
        <strain evidence="1 4">2789STDY5834960</strain>
    </source>
</reference>
<proteinExistence type="predicted"/>
<dbReference type="NCBIfam" id="TIGR00099">
    <property type="entry name" value="Cof-subfamily"/>
    <property type="match status" value="1"/>
</dbReference>
<accession>A0A173UUY0</accession>
<dbReference type="SFLD" id="SFLDS00003">
    <property type="entry name" value="Haloacid_Dehalogenase"/>
    <property type="match status" value="1"/>
</dbReference>
<evidence type="ECO:0000313" key="4">
    <source>
        <dbReference type="Proteomes" id="UP000095350"/>
    </source>
</evidence>
<name>A0A173UUY0_9FIRM</name>
<dbReference type="EMBL" id="WNAJ01000004">
    <property type="protein sequence ID" value="MTR84512.1"/>
    <property type="molecule type" value="Genomic_DNA"/>
</dbReference>
<dbReference type="NCBIfam" id="TIGR01484">
    <property type="entry name" value="HAD-SF-IIB"/>
    <property type="match status" value="1"/>
</dbReference>
<dbReference type="Proteomes" id="UP000479531">
    <property type="component" value="Unassembled WGS sequence"/>
</dbReference>
<evidence type="ECO:0000313" key="1">
    <source>
        <dbReference type="EMBL" id="CUN18872.1"/>
    </source>
</evidence>
<dbReference type="InterPro" id="IPR006379">
    <property type="entry name" value="HAD-SF_hydro_IIB"/>
</dbReference>
<dbReference type="SFLD" id="SFLDG01140">
    <property type="entry name" value="C2.B:_Phosphomannomutase_and_P"/>
    <property type="match status" value="1"/>
</dbReference>
<dbReference type="Proteomes" id="UP000095350">
    <property type="component" value="Unassembled WGS sequence"/>
</dbReference>
<dbReference type="Pfam" id="PF08282">
    <property type="entry name" value="Hydrolase_3"/>
    <property type="match status" value="1"/>
</dbReference>